<organism evidence="1 2">
    <name type="scientific">Rubripirellula amarantea</name>
    <dbReference type="NCBI Taxonomy" id="2527999"/>
    <lineage>
        <taxon>Bacteria</taxon>
        <taxon>Pseudomonadati</taxon>
        <taxon>Planctomycetota</taxon>
        <taxon>Planctomycetia</taxon>
        <taxon>Pirellulales</taxon>
        <taxon>Pirellulaceae</taxon>
        <taxon>Rubripirellula</taxon>
    </lineage>
</organism>
<comment type="caution">
    <text evidence="1">The sequence shown here is derived from an EMBL/GenBank/DDBJ whole genome shotgun (WGS) entry which is preliminary data.</text>
</comment>
<dbReference type="EMBL" id="SJPI01000001">
    <property type="protein sequence ID" value="TWT54798.1"/>
    <property type="molecule type" value="Genomic_DNA"/>
</dbReference>
<sequence length="45" mass="5256">MNHNALVREIRRHKPIGLSDTRQRGGTILAANTKYTRRIPLRFVK</sequence>
<accession>A0A5C5WW50</accession>
<keyword evidence="2" id="KW-1185">Reference proteome</keyword>
<dbReference type="Proteomes" id="UP000316598">
    <property type="component" value="Unassembled WGS sequence"/>
</dbReference>
<name>A0A5C5WW50_9BACT</name>
<protein>
    <submittedName>
        <fullName evidence="1">Uncharacterized protein</fullName>
    </submittedName>
</protein>
<proteinExistence type="predicted"/>
<evidence type="ECO:0000313" key="2">
    <source>
        <dbReference type="Proteomes" id="UP000316598"/>
    </source>
</evidence>
<gene>
    <name evidence="1" type="ORF">Pla22_24520</name>
</gene>
<dbReference type="AlphaFoldDB" id="A0A5C5WW50"/>
<reference evidence="1 2" key="1">
    <citation type="submission" date="2019-02" db="EMBL/GenBank/DDBJ databases">
        <title>Deep-cultivation of Planctomycetes and their phenomic and genomic characterization uncovers novel biology.</title>
        <authorList>
            <person name="Wiegand S."/>
            <person name="Jogler M."/>
            <person name="Boedeker C."/>
            <person name="Pinto D."/>
            <person name="Vollmers J."/>
            <person name="Rivas-Marin E."/>
            <person name="Kohn T."/>
            <person name="Peeters S.H."/>
            <person name="Heuer A."/>
            <person name="Rast P."/>
            <person name="Oberbeckmann S."/>
            <person name="Bunk B."/>
            <person name="Jeske O."/>
            <person name="Meyerdierks A."/>
            <person name="Storesund J.E."/>
            <person name="Kallscheuer N."/>
            <person name="Luecker S."/>
            <person name="Lage O.M."/>
            <person name="Pohl T."/>
            <person name="Merkel B.J."/>
            <person name="Hornburger P."/>
            <person name="Mueller R.-W."/>
            <person name="Bruemmer F."/>
            <person name="Labrenz M."/>
            <person name="Spormann A.M."/>
            <person name="Op Den Camp H."/>
            <person name="Overmann J."/>
            <person name="Amann R."/>
            <person name="Jetten M.S.M."/>
            <person name="Mascher T."/>
            <person name="Medema M.H."/>
            <person name="Devos D.P."/>
            <person name="Kaster A.-K."/>
            <person name="Ovreas L."/>
            <person name="Rohde M."/>
            <person name="Galperin M.Y."/>
            <person name="Jogler C."/>
        </authorList>
    </citation>
    <scope>NUCLEOTIDE SEQUENCE [LARGE SCALE GENOMIC DNA]</scope>
    <source>
        <strain evidence="1 2">Pla22</strain>
    </source>
</reference>
<evidence type="ECO:0000313" key="1">
    <source>
        <dbReference type="EMBL" id="TWT54798.1"/>
    </source>
</evidence>